<sequence>MRRLIIRFRFSEQVQVQQPKQLKRFYKEATVEMATNPTNPYHQWLVKLDGKTVKTPSKNTLAVPSPQLASFIAHEFNMQTDNIRPTTMPLLNLAKNAIDIEADDRIRQFMEQSIISYLERDTVLFRENPDTKLYKIQQEKLDPQLKIFNEKFGLHLKTNFGLNIEPLKQQDQIRIETIVSELNNWQLVSLDAKVENLKSCILALLIWNNHLEVEEAVKLSRLEEDFQTALFGKVEGHHDYDENTIMMNVSASKLFAQLIQTQSIAY</sequence>
<evidence type="ECO:0000313" key="2">
    <source>
        <dbReference type="Proteomes" id="UP000688137"/>
    </source>
</evidence>
<dbReference type="PANTHER" id="PTHR21013">
    <property type="entry name" value="ATP SYNTHASE MITOCHONDRIAL F1 COMPLEX ASSEMBLY FACTOR 2/ATP12 PROTEIN, MITOCHONDRIAL PRECURSOR"/>
    <property type="match status" value="1"/>
</dbReference>
<dbReference type="GO" id="GO:0033615">
    <property type="term" value="P:mitochondrial proton-transporting ATP synthase complex assembly"/>
    <property type="evidence" value="ECO:0007669"/>
    <property type="project" value="TreeGrafter"/>
</dbReference>
<dbReference type="OMA" id="MQTEFIR"/>
<dbReference type="InterPro" id="IPR011419">
    <property type="entry name" value="ATP12_ATP_synth-F1-assembly"/>
</dbReference>
<dbReference type="GO" id="GO:0005739">
    <property type="term" value="C:mitochondrion"/>
    <property type="evidence" value="ECO:0007669"/>
    <property type="project" value="TreeGrafter"/>
</dbReference>
<gene>
    <name evidence="1" type="ORF">PPRIM_AZ9-3.1.T0990086</name>
</gene>
<dbReference type="AlphaFoldDB" id="A0A8S1NZM6"/>
<keyword evidence="2" id="KW-1185">Reference proteome</keyword>
<dbReference type="Pfam" id="PF07542">
    <property type="entry name" value="ATP12"/>
    <property type="match status" value="1"/>
</dbReference>
<organism evidence="1 2">
    <name type="scientific">Paramecium primaurelia</name>
    <dbReference type="NCBI Taxonomy" id="5886"/>
    <lineage>
        <taxon>Eukaryota</taxon>
        <taxon>Sar</taxon>
        <taxon>Alveolata</taxon>
        <taxon>Ciliophora</taxon>
        <taxon>Intramacronucleata</taxon>
        <taxon>Oligohymenophorea</taxon>
        <taxon>Peniculida</taxon>
        <taxon>Parameciidae</taxon>
        <taxon>Paramecium</taxon>
    </lineage>
</organism>
<reference evidence="1" key="1">
    <citation type="submission" date="2021-01" db="EMBL/GenBank/DDBJ databases">
        <authorList>
            <consortium name="Genoscope - CEA"/>
            <person name="William W."/>
        </authorList>
    </citation>
    <scope>NUCLEOTIDE SEQUENCE</scope>
</reference>
<accession>A0A8S1NZM6</accession>
<comment type="caution">
    <text evidence="1">The sequence shown here is derived from an EMBL/GenBank/DDBJ whole genome shotgun (WGS) entry which is preliminary data.</text>
</comment>
<evidence type="ECO:0000313" key="1">
    <source>
        <dbReference type="EMBL" id="CAD8095656.1"/>
    </source>
</evidence>
<dbReference type="PANTHER" id="PTHR21013:SF10">
    <property type="entry name" value="ATP SYNTHASE MITOCHONDRIAL F1 COMPLEX ASSEMBLY FACTOR 2"/>
    <property type="match status" value="1"/>
</dbReference>
<name>A0A8S1NZM6_PARPR</name>
<proteinExistence type="predicted"/>
<protein>
    <submittedName>
        <fullName evidence="1">Uncharacterized protein</fullName>
    </submittedName>
</protein>
<dbReference type="EMBL" id="CAJJDM010000102">
    <property type="protein sequence ID" value="CAD8095656.1"/>
    <property type="molecule type" value="Genomic_DNA"/>
</dbReference>
<dbReference type="Proteomes" id="UP000688137">
    <property type="component" value="Unassembled WGS sequence"/>
</dbReference>